<dbReference type="InterPro" id="IPR011129">
    <property type="entry name" value="CSD"/>
</dbReference>
<comment type="similarity">
    <text evidence="9 11">Belongs to the Rho family.</text>
</comment>
<evidence type="ECO:0000256" key="11">
    <source>
        <dbReference type="PROSITE-ProRule" id="PRU01203"/>
    </source>
</evidence>
<proteinExistence type="inferred from homology"/>
<dbReference type="InterPro" id="IPR036269">
    <property type="entry name" value="Rho_N_sf"/>
</dbReference>
<dbReference type="HAMAP" id="MF_01884">
    <property type="entry name" value="Rho"/>
    <property type="match status" value="1"/>
</dbReference>
<sequence length="432" mass="49080">MEKILTMHDLEQKTLKEIYTYARDYKIQYYSQMNKKELSLAVLREQDKKRGFVQMEGVLEIIGQEGYGFLRPINYGPSQEDIYISQSQIHRFGLRNGDYVAGQARPPKPNERYYGLMRVGTVNGKDPNEARQRPHFPALTPLYPNRQIKLSTTPQTLSTRLIDTFVPIGFGQRGLIVAPPKAGKTTLLKNIANGIMTNYPAAKLIMLLIDERPEEVTDLERSIKGEVVSSTFDQQPQNHVRVAELVLERARRLVEDKQDVIILLDSITRLTRAYNLTMPSSGRTLSGGLDPTAFYKPKRFFGSARNIEEGGSLTILGTALVETGSRMDDMIYEEFKGTGNSELQLSRELAERRVFPALDLKQSSTRKEELLLRKAALEPVWQIRRSMGGNSLEYTEQLLQFLKHSKTNTDFLHDLGSLKIGGGSTVRRKPRR</sequence>
<keyword evidence="6 9" id="KW-0694">RNA-binding</keyword>
<accession>A0ABW1UFG5</accession>
<evidence type="ECO:0000313" key="13">
    <source>
        <dbReference type="EMBL" id="MFC6293786.1"/>
    </source>
</evidence>
<dbReference type="Pfam" id="PF07498">
    <property type="entry name" value="Rho_N"/>
    <property type="match status" value="1"/>
</dbReference>
<evidence type="ECO:0000256" key="7">
    <source>
        <dbReference type="ARBA" id="ARBA00023015"/>
    </source>
</evidence>
<gene>
    <name evidence="9 13" type="primary">rho</name>
    <name evidence="13" type="ORF">ACFQH1_00785</name>
</gene>
<dbReference type="PROSITE" id="PS51856">
    <property type="entry name" value="RHO_RNA_BD"/>
    <property type="match status" value="1"/>
</dbReference>
<feature type="binding site" evidence="9">
    <location>
        <position position="212"/>
    </location>
    <ligand>
        <name>ATP</name>
        <dbReference type="ChEBI" id="CHEBI:30616"/>
    </ligand>
</feature>
<comment type="caution">
    <text evidence="13">The sequence shown here is derived from an EMBL/GenBank/DDBJ whole genome shotgun (WGS) entry which is preliminary data.</text>
</comment>
<evidence type="ECO:0000256" key="10">
    <source>
        <dbReference type="NCBIfam" id="TIGR00767"/>
    </source>
</evidence>
<dbReference type="PANTHER" id="PTHR46425:SF1">
    <property type="entry name" value="TRANSCRIPTION TERMINATION FACTOR RHO"/>
    <property type="match status" value="1"/>
</dbReference>
<dbReference type="InterPro" id="IPR004665">
    <property type="entry name" value="Term_rho"/>
</dbReference>
<feature type="binding site" evidence="9">
    <location>
        <begin position="181"/>
        <end position="186"/>
    </location>
    <ligand>
        <name>ATP</name>
        <dbReference type="ChEBI" id="CHEBI:30616"/>
    </ligand>
</feature>
<keyword evidence="3 9" id="KW-0378">Hydrolase</keyword>
<keyword evidence="1 9" id="KW-0806">Transcription termination</keyword>
<dbReference type="SMART" id="SM00959">
    <property type="entry name" value="Rho_N"/>
    <property type="match status" value="1"/>
</dbReference>
<comment type="subunit">
    <text evidence="9">Homohexamer. The homohexamer assembles into an open ring structure.</text>
</comment>
<feature type="binding site" evidence="9">
    <location>
        <begin position="169"/>
        <end position="174"/>
    </location>
    <ligand>
        <name>ATP</name>
        <dbReference type="ChEBI" id="CHEBI:30616"/>
    </ligand>
</feature>
<dbReference type="SMART" id="SM00382">
    <property type="entry name" value="AAA"/>
    <property type="match status" value="1"/>
</dbReference>
<dbReference type="SUPFAM" id="SSF68912">
    <property type="entry name" value="Rho N-terminal domain-like"/>
    <property type="match status" value="1"/>
</dbReference>
<evidence type="ECO:0000256" key="1">
    <source>
        <dbReference type="ARBA" id="ARBA00022472"/>
    </source>
</evidence>
<dbReference type="SUPFAM" id="SSF50249">
    <property type="entry name" value="Nucleic acid-binding proteins"/>
    <property type="match status" value="1"/>
</dbReference>
<evidence type="ECO:0000256" key="5">
    <source>
        <dbReference type="ARBA" id="ARBA00022840"/>
    </source>
</evidence>
<keyword evidence="4 9" id="KW-0347">Helicase</keyword>
<dbReference type="CDD" id="cd01128">
    <property type="entry name" value="rho_factor_C"/>
    <property type="match status" value="1"/>
</dbReference>
<keyword evidence="2 9" id="KW-0547">Nucleotide-binding</keyword>
<keyword evidence="14" id="KW-1185">Reference proteome</keyword>
<comment type="caution">
    <text evidence="9">Lacks conserved residue(s) required for the propagation of feature annotation.</text>
</comment>
<evidence type="ECO:0000256" key="6">
    <source>
        <dbReference type="ARBA" id="ARBA00022884"/>
    </source>
</evidence>
<dbReference type="InterPro" id="IPR027417">
    <property type="entry name" value="P-loop_NTPase"/>
</dbReference>
<dbReference type="InterPro" id="IPR011112">
    <property type="entry name" value="Rho-like_N"/>
</dbReference>
<dbReference type="NCBIfam" id="TIGR00767">
    <property type="entry name" value="rho"/>
    <property type="match status" value="1"/>
</dbReference>
<dbReference type="PANTHER" id="PTHR46425">
    <property type="entry name" value="TRANSCRIPTION TERMINATION FACTOR RHO"/>
    <property type="match status" value="1"/>
</dbReference>
<dbReference type="Pfam" id="PF00006">
    <property type="entry name" value="ATP-synt_ab"/>
    <property type="match status" value="1"/>
</dbReference>
<dbReference type="InterPro" id="IPR003593">
    <property type="entry name" value="AAA+_ATPase"/>
</dbReference>
<keyword evidence="8 9" id="KW-0804">Transcription</keyword>
<organism evidence="13 14">
    <name type="scientific">Lactiplantibacillus daoliensis</name>
    <dbReference type="NCBI Taxonomy" id="2559916"/>
    <lineage>
        <taxon>Bacteria</taxon>
        <taxon>Bacillati</taxon>
        <taxon>Bacillota</taxon>
        <taxon>Bacilli</taxon>
        <taxon>Lactobacillales</taxon>
        <taxon>Lactobacillaceae</taxon>
        <taxon>Lactiplantibacillus</taxon>
    </lineage>
</organism>
<feature type="domain" description="Rho RNA-BD" evidence="12">
    <location>
        <begin position="52"/>
        <end position="126"/>
    </location>
</feature>
<dbReference type="Gene3D" id="2.40.50.140">
    <property type="entry name" value="Nucleic acid-binding proteins"/>
    <property type="match status" value="1"/>
</dbReference>
<evidence type="ECO:0000256" key="2">
    <source>
        <dbReference type="ARBA" id="ARBA00022741"/>
    </source>
</evidence>
<protein>
    <recommendedName>
        <fullName evidence="9 10">Transcription termination factor Rho</fullName>
        <ecNumber evidence="9 10">3.6.4.-</ecNumber>
    </recommendedName>
    <alternativeName>
        <fullName evidence="9">ATP-dependent helicase Rho</fullName>
    </alternativeName>
</protein>
<evidence type="ECO:0000256" key="3">
    <source>
        <dbReference type="ARBA" id="ARBA00022801"/>
    </source>
</evidence>
<dbReference type="SUPFAM" id="SSF52540">
    <property type="entry name" value="P-loop containing nucleoside triphosphate hydrolases"/>
    <property type="match status" value="1"/>
</dbReference>
<evidence type="ECO:0000259" key="12">
    <source>
        <dbReference type="PROSITE" id="PS51856"/>
    </source>
</evidence>
<dbReference type="RefSeq" id="WP_137607814.1">
    <property type="nucleotide sequence ID" value="NZ_BJDH01000007.1"/>
</dbReference>
<dbReference type="GO" id="GO:0016787">
    <property type="term" value="F:hydrolase activity"/>
    <property type="evidence" value="ECO:0007669"/>
    <property type="project" value="UniProtKB-KW"/>
</dbReference>
<dbReference type="NCBIfam" id="NF006886">
    <property type="entry name" value="PRK09376.1"/>
    <property type="match status" value="1"/>
</dbReference>
<evidence type="ECO:0000256" key="8">
    <source>
        <dbReference type="ARBA" id="ARBA00023163"/>
    </source>
</evidence>
<dbReference type="EC" id="3.6.4.-" evidence="9 10"/>
<evidence type="ECO:0000256" key="4">
    <source>
        <dbReference type="ARBA" id="ARBA00022806"/>
    </source>
</evidence>
<name>A0ABW1UFG5_9LACO</name>
<dbReference type="CDD" id="cd04459">
    <property type="entry name" value="Rho_CSD"/>
    <property type="match status" value="1"/>
</dbReference>
<reference evidence="14" key="1">
    <citation type="journal article" date="2019" name="Int. J. Syst. Evol. Microbiol.">
        <title>The Global Catalogue of Microorganisms (GCM) 10K type strain sequencing project: providing services to taxonomists for standard genome sequencing and annotation.</title>
        <authorList>
            <consortium name="The Broad Institute Genomics Platform"/>
            <consortium name="The Broad Institute Genome Sequencing Center for Infectious Disease"/>
            <person name="Wu L."/>
            <person name="Ma J."/>
        </authorList>
    </citation>
    <scope>NUCLEOTIDE SEQUENCE [LARGE SCALE GENOMIC DNA]</scope>
    <source>
        <strain evidence="14">CCM 8934</strain>
    </source>
</reference>
<dbReference type="InterPro" id="IPR011113">
    <property type="entry name" value="Rho_RNA-bd"/>
</dbReference>
<dbReference type="Gene3D" id="3.40.50.300">
    <property type="entry name" value="P-loop containing nucleotide triphosphate hydrolases"/>
    <property type="match status" value="1"/>
</dbReference>
<keyword evidence="7 9" id="KW-0805">Transcription regulation</keyword>
<dbReference type="Pfam" id="PF07497">
    <property type="entry name" value="Rho_RNA_bind"/>
    <property type="match status" value="1"/>
</dbReference>
<comment type="function">
    <text evidence="9">Facilitates transcription termination by a mechanism that involves Rho binding to the nascent RNA, activation of Rho's RNA-dependent ATPase activity, and release of the mRNA from the DNA template.</text>
</comment>
<dbReference type="InterPro" id="IPR000194">
    <property type="entry name" value="ATPase_F1/V1/A1_a/bsu_nucl-bd"/>
</dbReference>
<evidence type="ECO:0000313" key="14">
    <source>
        <dbReference type="Proteomes" id="UP001596227"/>
    </source>
</evidence>
<dbReference type="EMBL" id="JBHSSB010000003">
    <property type="protein sequence ID" value="MFC6293786.1"/>
    <property type="molecule type" value="Genomic_DNA"/>
</dbReference>
<dbReference type="Proteomes" id="UP001596227">
    <property type="component" value="Unassembled WGS sequence"/>
</dbReference>
<dbReference type="SMART" id="SM00357">
    <property type="entry name" value="CSP"/>
    <property type="match status" value="1"/>
</dbReference>
<dbReference type="InterPro" id="IPR041703">
    <property type="entry name" value="Rho_factor_ATP-bd"/>
</dbReference>
<dbReference type="InterPro" id="IPR012340">
    <property type="entry name" value="NA-bd_OB-fold"/>
</dbReference>
<evidence type="ECO:0000256" key="9">
    <source>
        <dbReference type="HAMAP-Rule" id="MF_01884"/>
    </source>
</evidence>
<keyword evidence="5 9" id="KW-0067">ATP-binding</keyword>